<dbReference type="InterPro" id="IPR029063">
    <property type="entry name" value="SAM-dependent_MTases_sf"/>
</dbReference>
<accession>A0A848E7G3</accession>
<name>A0A848E7G3_9PROT</name>
<sequence>MAVSSTFAATDGDAYEMQMGRWSRRLAEPFLDFVGPVGGGEVLDLGCGTGSLTLALAAREAACRISGVDFSAAYVEHARGRTSDPRIDFQVGDACAIPFPAARFDRVLSLLMLHFVPRATDAVAEMRRVARPGAVAAAAVWDARGGFVAQRIFLDTAAAIDPGVDTLRAQNCIRPMTRPGELGAAWRAAGFEDVRDGALTIRMDYADFEDFWRPYLGAQGPAASYVSGLEPAAQARLRDHVRRAYLDGEPDGPRSYAATAWVVRGVAPG</sequence>
<proteinExistence type="predicted"/>
<dbReference type="Gene3D" id="3.40.50.150">
    <property type="entry name" value="Vaccinia Virus protein VP39"/>
    <property type="match status" value="1"/>
</dbReference>
<dbReference type="PANTHER" id="PTHR43591">
    <property type="entry name" value="METHYLTRANSFERASE"/>
    <property type="match status" value="1"/>
</dbReference>
<evidence type="ECO:0000313" key="2">
    <source>
        <dbReference type="EMBL" id="NMJ40361.1"/>
    </source>
</evidence>
<protein>
    <submittedName>
        <fullName evidence="2">Class I SAM-dependent methyltransferase</fullName>
    </submittedName>
</protein>
<dbReference type="RefSeq" id="WP_170052610.1">
    <property type="nucleotide sequence ID" value="NZ_JABBKX010000001.1"/>
</dbReference>
<dbReference type="SUPFAM" id="SSF53335">
    <property type="entry name" value="S-adenosyl-L-methionine-dependent methyltransferases"/>
    <property type="match status" value="1"/>
</dbReference>
<keyword evidence="2" id="KW-0489">Methyltransferase</keyword>
<dbReference type="InterPro" id="IPR041698">
    <property type="entry name" value="Methyltransf_25"/>
</dbReference>
<dbReference type="EMBL" id="JABBKX010000001">
    <property type="protein sequence ID" value="NMJ40361.1"/>
    <property type="molecule type" value="Genomic_DNA"/>
</dbReference>
<keyword evidence="2" id="KW-0808">Transferase</keyword>
<gene>
    <name evidence="2" type="ORF">GWK16_03855</name>
</gene>
<reference evidence="2 3" key="1">
    <citation type="submission" date="2020-03" db="EMBL/GenBank/DDBJ databases">
        <authorList>
            <person name="Sun Q."/>
        </authorList>
    </citation>
    <scope>NUCLEOTIDE SEQUENCE [LARGE SCALE GENOMIC DNA]</scope>
    <source>
        <strain evidence="2 3">JC162</strain>
    </source>
</reference>
<dbReference type="PANTHER" id="PTHR43591:SF24">
    <property type="entry name" value="2-METHOXY-6-POLYPRENYL-1,4-BENZOQUINOL METHYLASE, MITOCHONDRIAL"/>
    <property type="match status" value="1"/>
</dbReference>
<feature type="domain" description="Methyltransferase" evidence="1">
    <location>
        <begin position="42"/>
        <end position="133"/>
    </location>
</feature>
<comment type="caution">
    <text evidence="2">The sequence shown here is derived from an EMBL/GenBank/DDBJ whole genome shotgun (WGS) entry which is preliminary data.</text>
</comment>
<dbReference type="GO" id="GO:0032259">
    <property type="term" value="P:methylation"/>
    <property type="evidence" value="ECO:0007669"/>
    <property type="project" value="UniProtKB-KW"/>
</dbReference>
<keyword evidence="3" id="KW-1185">Reference proteome</keyword>
<evidence type="ECO:0000259" key="1">
    <source>
        <dbReference type="Pfam" id="PF13649"/>
    </source>
</evidence>
<organism evidence="2 3">
    <name type="scientific">Neoroseomonas marina</name>
    <dbReference type="NCBI Taxonomy" id="1232220"/>
    <lineage>
        <taxon>Bacteria</taxon>
        <taxon>Pseudomonadati</taxon>
        <taxon>Pseudomonadota</taxon>
        <taxon>Alphaproteobacteria</taxon>
        <taxon>Acetobacterales</taxon>
        <taxon>Acetobacteraceae</taxon>
        <taxon>Neoroseomonas</taxon>
    </lineage>
</organism>
<dbReference type="CDD" id="cd02440">
    <property type="entry name" value="AdoMet_MTases"/>
    <property type="match status" value="1"/>
</dbReference>
<dbReference type="Pfam" id="PF13649">
    <property type="entry name" value="Methyltransf_25"/>
    <property type="match status" value="1"/>
</dbReference>
<dbReference type="GO" id="GO:0008168">
    <property type="term" value="F:methyltransferase activity"/>
    <property type="evidence" value="ECO:0007669"/>
    <property type="project" value="UniProtKB-KW"/>
</dbReference>
<evidence type="ECO:0000313" key="3">
    <source>
        <dbReference type="Proteomes" id="UP000548582"/>
    </source>
</evidence>
<dbReference type="AlphaFoldDB" id="A0A848E7G3"/>
<dbReference type="Proteomes" id="UP000548582">
    <property type="component" value="Unassembled WGS sequence"/>
</dbReference>